<sequence length="113" mass="12285">MKLTTTTALRANAVLLCLSTCVAIIPSLTLSVLFGLFDDNPPSLPYHGATIALALLVMFSLRWGARRAFDAALAAHQVRLPDEPADQASIDAYCARAWLVQLHVELQGRHCID</sequence>
<keyword evidence="1" id="KW-0812">Transmembrane</keyword>
<feature type="transmembrane region" description="Helical" evidence="1">
    <location>
        <begin position="12"/>
        <end position="37"/>
    </location>
</feature>
<gene>
    <name evidence="2" type="ORF">SAMN05192563_1007250</name>
</gene>
<evidence type="ECO:0000313" key="3">
    <source>
        <dbReference type="Proteomes" id="UP000198844"/>
    </source>
</evidence>
<dbReference type="EMBL" id="FPBH01000007">
    <property type="protein sequence ID" value="SFU02827.1"/>
    <property type="molecule type" value="Genomic_DNA"/>
</dbReference>
<keyword evidence="1" id="KW-1133">Transmembrane helix</keyword>
<dbReference type="AlphaFoldDB" id="A0A1I7CTQ4"/>
<dbReference type="Proteomes" id="UP000198844">
    <property type="component" value="Unassembled WGS sequence"/>
</dbReference>
<evidence type="ECO:0000256" key="1">
    <source>
        <dbReference type="SAM" id="Phobius"/>
    </source>
</evidence>
<keyword evidence="1" id="KW-0472">Membrane</keyword>
<feature type="transmembrane region" description="Helical" evidence="1">
    <location>
        <begin position="43"/>
        <end position="61"/>
    </location>
</feature>
<reference evidence="2 3" key="1">
    <citation type="submission" date="2016-10" db="EMBL/GenBank/DDBJ databases">
        <authorList>
            <person name="de Groot N.N."/>
        </authorList>
    </citation>
    <scope>NUCLEOTIDE SEQUENCE [LARGE SCALE GENOMIC DNA]</scope>
    <source>
        <strain evidence="2 3">LMG 27731</strain>
    </source>
</reference>
<organism evidence="2 3">
    <name type="scientific">Paraburkholderia aspalathi</name>
    <dbReference type="NCBI Taxonomy" id="1324617"/>
    <lineage>
        <taxon>Bacteria</taxon>
        <taxon>Pseudomonadati</taxon>
        <taxon>Pseudomonadota</taxon>
        <taxon>Betaproteobacteria</taxon>
        <taxon>Burkholderiales</taxon>
        <taxon>Burkholderiaceae</taxon>
        <taxon>Paraburkholderia</taxon>
    </lineage>
</organism>
<protein>
    <submittedName>
        <fullName evidence="2">Uncharacterized protein</fullName>
    </submittedName>
</protein>
<name>A0A1I7CTQ4_9BURK</name>
<evidence type="ECO:0000313" key="2">
    <source>
        <dbReference type="EMBL" id="SFU02827.1"/>
    </source>
</evidence>
<proteinExistence type="predicted"/>
<dbReference type="RefSeq" id="WP_093634889.1">
    <property type="nucleotide sequence ID" value="NZ_FPBH01000007.1"/>
</dbReference>
<accession>A0A1I7CTQ4</accession>
<dbReference type="OrthoDB" id="9133979at2"/>